<evidence type="ECO:0000313" key="8">
    <source>
        <dbReference type="Proteomes" id="UP001320119"/>
    </source>
</evidence>
<dbReference type="GO" id="GO:0003700">
    <property type="term" value="F:DNA-binding transcription factor activity"/>
    <property type="evidence" value="ECO:0007669"/>
    <property type="project" value="InterPro"/>
</dbReference>
<evidence type="ECO:0000313" key="7">
    <source>
        <dbReference type="EMBL" id="BCD99820.1"/>
    </source>
</evidence>
<protein>
    <submittedName>
        <fullName evidence="7">GntR family transcriptional regulator / MocR family aminotransferase</fullName>
    </submittedName>
</protein>
<dbReference type="InterPro" id="IPR036390">
    <property type="entry name" value="WH_DNA-bd_sf"/>
</dbReference>
<evidence type="ECO:0000256" key="3">
    <source>
        <dbReference type="ARBA" id="ARBA00023015"/>
    </source>
</evidence>
<keyword evidence="7" id="KW-0032">Aminotransferase</keyword>
<dbReference type="PRINTS" id="PR00035">
    <property type="entry name" value="HTHGNTR"/>
</dbReference>
<dbReference type="Gene3D" id="1.10.10.10">
    <property type="entry name" value="Winged helix-like DNA-binding domain superfamily/Winged helix DNA-binding domain"/>
    <property type="match status" value="1"/>
</dbReference>
<dbReference type="AlphaFoldDB" id="A0AAN1WLI9"/>
<dbReference type="Proteomes" id="UP001320119">
    <property type="component" value="Chromosome"/>
</dbReference>
<dbReference type="GO" id="GO:0008483">
    <property type="term" value="F:transaminase activity"/>
    <property type="evidence" value="ECO:0007669"/>
    <property type="project" value="UniProtKB-KW"/>
</dbReference>
<gene>
    <name evidence="7" type="ORF">MARGE09_P4022</name>
</gene>
<feature type="domain" description="HTH gntR-type" evidence="6">
    <location>
        <begin position="18"/>
        <end position="86"/>
    </location>
</feature>
<dbReference type="InterPro" id="IPR015424">
    <property type="entry name" value="PyrdxlP-dep_Trfase"/>
</dbReference>
<dbReference type="KEGG" id="marq:MARGE09_P4022"/>
<dbReference type="SUPFAM" id="SSF53383">
    <property type="entry name" value="PLP-dependent transferases"/>
    <property type="match status" value="1"/>
</dbReference>
<dbReference type="PROSITE" id="PS50949">
    <property type="entry name" value="HTH_GNTR"/>
    <property type="match status" value="1"/>
</dbReference>
<dbReference type="CDD" id="cd07377">
    <property type="entry name" value="WHTH_GntR"/>
    <property type="match status" value="1"/>
</dbReference>
<keyword evidence="5" id="KW-0804">Transcription</keyword>
<dbReference type="GO" id="GO:0003677">
    <property type="term" value="F:DNA binding"/>
    <property type="evidence" value="ECO:0007669"/>
    <property type="project" value="UniProtKB-KW"/>
</dbReference>
<dbReference type="SMART" id="SM00345">
    <property type="entry name" value="HTH_GNTR"/>
    <property type="match status" value="1"/>
</dbReference>
<dbReference type="InterPro" id="IPR015421">
    <property type="entry name" value="PyrdxlP-dep_Trfase_major"/>
</dbReference>
<accession>A0AAN1WLI9</accession>
<keyword evidence="3" id="KW-0805">Transcription regulation</keyword>
<keyword evidence="2" id="KW-0663">Pyridoxal phosphate</keyword>
<dbReference type="InterPro" id="IPR000524">
    <property type="entry name" value="Tscrpt_reg_HTH_GntR"/>
</dbReference>
<dbReference type="InterPro" id="IPR051446">
    <property type="entry name" value="HTH_trans_reg/aminotransferase"/>
</dbReference>
<evidence type="ECO:0000256" key="5">
    <source>
        <dbReference type="ARBA" id="ARBA00023163"/>
    </source>
</evidence>
<dbReference type="RefSeq" id="WP_236985119.1">
    <property type="nucleotide sequence ID" value="NZ_AP023086.1"/>
</dbReference>
<dbReference type="CDD" id="cd00609">
    <property type="entry name" value="AAT_like"/>
    <property type="match status" value="1"/>
</dbReference>
<dbReference type="Pfam" id="PF00392">
    <property type="entry name" value="GntR"/>
    <property type="match status" value="1"/>
</dbReference>
<keyword evidence="7" id="KW-0808">Transferase</keyword>
<comment type="similarity">
    <text evidence="1">In the C-terminal section; belongs to the class-I pyridoxal-phosphate-dependent aminotransferase family.</text>
</comment>
<reference evidence="7 8" key="1">
    <citation type="journal article" date="2022" name="IScience">
        <title>An ultrasensitive nanofiber-based assay for enzymatic hydrolysis and deep-sea microbial degradation of cellulose.</title>
        <authorList>
            <person name="Tsudome M."/>
            <person name="Tachioka M."/>
            <person name="Miyazaki M."/>
            <person name="Uchimura K."/>
            <person name="Tsuda M."/>
            <person name="Takaki Y."/>
            <person name="Deguchi S."/>
        </authorList>
    </citation>
    <scope>NUCLEOTIDE SEQUENCE [LARGE SCALE GENOMIC DNA]</scope>
    <source>
        <strain evidence="7 8">GE09</strain>
    </source>
</reference>
<evidence type="ECO:0000256" key="1">
    <source>
        <dbReference type="ARBA" id="ARBA00005384"/>
    </source>
</evidence>
<keyword evidence="8" id="KW-1185">Reference proteome</keyword>
<dbReference type="InterPro" id="IPR004839">
    <property type="entry name" value="Aminotransferase_I/II_large"/>
</dbReference>
<dbReference type="PANTHER" id="PTHR46577">
    <property type="entry name" value="HTH-TYPE TRANSCRIPTIONAL REGULATORY PROTEIN GABR"/>
    <property type="match status" value="1"/>
</dbReference>
<dbReference type="PANTHER" id="PTHR46577:SF1">
    <property type="entry name" value="HTH-TYPE TRANSCRIPTIONAL REGULATORY PROTEIN GABR"/>
    <property type="match status" value="1"/>
</dbReference>
<dbReference type="EMBL" id="AP023086">
    <property type="protein sequence ID" value="BCD99820.1"/>
    <property type="molecule type" value="Genomic_DNA"/>
</dbReference>
<sequence length="479" mass="53450">MTSTVTFFDHRADFATGTPRYRQIYTRIKNAIYDGVLKADDRLPSARALAKEWGVARGTAEEAYQLLKDEGYVLAKGPLGCFIHPHVKPRDPAANKPLPLLSSDQKANRDQAELLPFQMGLPALDAFPRGPWQRMTQRLLREMLQAAYRNAPRTGLTELKASIAQYLSVSRGFDCLPDQVIITGGYRHTLSLVAQALGGEGKAWVEDPGYPPTRQLLQALGFTPVAIPVDEQGMDIDAAYRQAGDAKMAVVTPAHQSPLCCTLSLKRRQALLAWAREANAFVVEDDYDGEYRMASRPLPALKHLDQDDRVLYMGTFSKVLIPSLRLAYLVVPRAQITHFNRVFLSLYDSQPTLAQKQVAEFMAEGRFARHIEATRRLYKQRREQTVSGLLAVLGDYLTIDPQPGGMHIIARPRFIGQASIDDCKLAQRCIKNGLYANALSTWYTAQPQQGLLMSYTNISSPEALEEYANILKTKVFGAH</sequence>
<dbReference type="InterPro" id="IPR036388">
    <property type="entry name" value="WH-like_DNA-bd_sf"/>
</dbReference>
<evidence type="ECO:0000256" key="2">
    <source>
        <dbReference type="ARBA" id="ARBA00022898"/>
    </source>
</evidence>
<evidence type="ECO:0000259" key="6">
    <source>
        <dbReference type="PROSITE" id="PS50949"/>
    </source>
</evidence>
<proteinExistence type="inferred from homology"/>
<keyword evidence="4" id="KW-0238">DNA-binding</keyword>
<dbReference type="GO" id="GO:0030170">
    <property type="term" value="F:pyridoxal phosphate binding"/>
    <property type="evidence" value="ECO:0007669"/>
    <property type="project" value="InterPro"/>
</dbReference>
<dbReference type="Pfam" id="PF00155">
    <property type="entry name" value="Aminotran_1_2"/>
    <property type="match status" value="1"/>
</dbReference>
<organism evidence="7 8">
    <name type="scientific">Marinagarivorans cellulosilyticus</name>
    <dbReference type="NCBI Taxonomy" id="2721545"/>
    <lineage>
        <taxon>Bacteria</taxon>
        <taxon>Pseudomonadati</taxon>
        <taxon>Pseudomonadota</taxon>
        <taxon>Gammaproteobacteria</taxon>
        <taxon>Cellvibrionales</taxon>
        <taxon>Cellvibrionaceae</taxon>
        <taxon>Marinagarivorans</taxon>
    </lineage>
</organism>
<dbReference type="Gene3D" id="3.40.640.10">
    <property type="entry name" value="Type I PLP-dependent aspartate aminotransferase-like (Major domain)"/>
    <property type="match status" value="1"/>
</dbReference>
<evidence type="ECO:0000256" key="4">
    <source>
        <dbReference type="ARBA" id="ARBA00023125"/>
    </source>
</evidence>
<dbReference type="SUPFAM" id="SSF46785">
    <property type="entry name" value="Winged helix' DNA-binding domain"/>
    <property type="match status" value="1"/>
</dbReference>
<name>A0AAN1WLI9_9GAMM</name>